<feature type="compositionally biased region" description="Low complexity" evidence="1">
    <location>
        <begin position="60"/>
        <end position="80"/>
    </location>
</feature>
<dbReference type="EMBL" id="CAMXCT010004101">
    <property type="protein sequence ID" value="CAI4007673.1"/>
    <property type="molecule type" value="Genomic_DNA"/>
</dbReference>
<feature type="region of interest" description="Disordered" evidence="1">
    <location>
        <begin position="1"/>
        <end position="95"/>
    </location>
</feature>
<evidence type="ECO:0000313" key="2">
    <source>
        <dbReference type="EMBL" id="CAI4007673.1"/>
    </source>
</evidence>
<gene>
    <name evidence="2" type="ORF">C1SCF055_LOCUS33211</name>
</gene>
<organism evidence="2">
    <name type="scientific">Cladocopium goreaui</name>
    <dbReference type="NCBI Taxonomy" id="2562237"/>
    <lineage>
        <taxon>Eukaryota</taxon>
        <taxon>Sar</taxon>
        <taxon>Alveolata</taxon>
        <taxon>Dinophyceae</taxon>
        <taxon>Suessiales</taxon>
        <taxon>Symbiodiniaceae</taxon>
        <taxon>Cladocopium</taxon>
    </lineage>
</organism>
<proteinExistence type="predicted"/>
<dbReference type="AlphaFoldDB" id="A0A9P1DD17"/>
<protein>
    <submittedName>
        <fullName evidence="2">Uncharacterized protein</fullName>
    </submittedName>
</protein>
<name>A0A9P1DD17_9DINO</name>
<evidence type="ECO:0000256" key="1">
    <source>
        <dbReference type="SAM" id="MobiDB-lite"/>
    </source>
</evidence>
<evidence type="ECO:0000313" key="3">
    <source>
        <dbReference type="EMBL" id="CAL1161048.1"/>
    </source>
</evidence>
<feature type="region of interest" description="Disordered" evidence="1">
    <location>
        <begin position="165"/>
        <end position="217"/>
    </location>
</feature>
<dbReference type="EMBL" id="CAMXCT020004101">
    <property type="protein sequence ID" value="CAL1161048.1"/>
    <property type="molecule type" value="Genomic_DNA"/>
</dbReference>
<accession>A0A9P1DD17</accession>
<feature type="compositionally biased region" description="Basic residues" evidence="1">
    <location>
        <begin position="40"/>
        <end position="50"/>
    </location>
</feature>
<reference evidence="3" key="2">
    <citation type="submission" date="2024-04" db="EMBL/GenBank/DDBJ databases">
        <authorList>
            <person name="Chen Y."/>
            <person name="Shah S."/>
            <person name="Dougan E. K."/>
            <person name="Thang M."/>
            <person name="Chan C."/>
        </authorList>
    </citation>
    <scope>NUCLEOTIDE SEQUENCE [LARGE SCALE GENOMIC DNA]</scope>
</reference>
<sequence>MALAAVETLSDEEAPRITTPDDVPQKVAKLESGKAEKPKSKPKPKAKSKGGGKGSEKKASMPALKRPASAASAASAMKRPAASRDPDRVSTGKGLYKNGVWGIKLNKKEIIRVKPHPDISEEALAEIAAAWTVWLVAVKDELVRTKGDVEASKTLCETMRQAAIDKSQNASKGAEVPAVEEEAYEGKEVHGEGEEEEIEVDDDIEMKDLFGSPADVD</sequence>
<feature type="compositionally biased region" description="Basic and acidic residues" evidence="1">
    <location>
        <begin position="28"/>
        <end position="39"/>
    </location>
</feature>
<feature type="compositionally biased region" description="Acidic residues" evidence="1">
    <location>
        <begin position="193"/>
        <end position="205"/>
    </location>
</feature>
<dbReference type="Proteomes" id="UP001152797">
    <property type="component" value="Unassembled WGS sequence"/>
</dbReference>
<dbReference type="EMBL" id="CAMXCT030004101">
    <property type="protein sequence ID" value="CAL4794985.1"/>
    <property type="molecule type" value="Genomic_DNA"/>
</dbReference>
<keyword evidence="4" id="KW-1185">Reference proteome</keyword>
<reference evidence="2" key="1">
    <citation type="submission" date="2022-10" db="EMBL/GenBank/DDBJ databases">
        <authorList>
            <person name="Chen Y."/>
            <person name="Dougan E. K."/>
            <person name="Chan C."/>
            <person name="Rhodes N."/>
            <person name="Thang M."/>
        </authorList>
    </citation>
    <scope>NUCLEOTIDE SEQUENCE</scope>
</reference>
<evidence type="ECO:0000313" key="4">
    <source>
        <dbReference type="Proteomes" id="UP001152797"/>
    </source>
</evidence>
<comment type="caution">
    <text evidence="2">The sequence shown here is derived from an EMBL/GenBank/DDBJ whole genome shotgun (WGS) entry which is preliminary data.</text>
</comment>